<dbReference type="OrthoDB" id="4536940at2"/>
<reference evidence="2 3" key="1">
    <citation type="submission" date="2018-06" db="EMBL/GenBank/DDBJ databases">
        <title>Genomic Encyclopedia of Type Strains, Phase IV (KMG-IV): sequencing the most valuable type-strain genomes for metagenomic binning, comparative biology and taxonomic classification.</title>
        <authorList>
            <person name="Goeker M."/>
        </authorList>
    </citation>
    <scope>NUCLEOTIDE SEQUENCE [LARGE SCALE GENOMIC DNA]</scope>
    <source>
        <strain evidence="2 3">DSM 45521</strain>
    </source>
</reference>
<evidence type="ECO:0000256" key="1">
    <source>
        <dbReference type="SAM" id="SignalP"/>
    </source>
</evidence>
<organism evidence="2 3">
    <name type="scientific">Williamsia limnetica</name>
    <dbReference type="NCBI Taxonomy" id="882452"/>
    <lineage>
        <taxon>Bacteria</taxon>
        <taxon>Bacillati</taxon>
        <taxon>Actinomycetota</taxon>
        <taxon>Actinomycetes</taxon>
        <taxon>Mycobacteriales</taxon>
        <taxon>Nocardiaceae</taxon>
        <taxon>Williamsia</taxon>
    </lineage>
</organism>
<name>A0A318RJZ7_WILLI</name>
<keyword evidence="1" id="KW-0732">Signal</keyword>
<feature type="chain" id="PRO_5016382168" description="Trypsin" evidence="1">
    <location>
        <begin position="29"/>
        <end position="239"/>
    </location>
</feature>
<accession>A0A318RJZ7</accession>
<dbReference type="RefSeq" id="WP_110469985.1">
    <property type="nucleotide sequence ID" value="NZ_QJSP01000007.1"/>
</dbReference>
<comment type="caution">
    <text evidence="2">The sequence shown here is derived from an EMBL/GenBank/DDBJ whole genome shotgun (WGS) entry which is preliminary data.</text>
</comment>
<evidence type="ECO:0000313" key="2">
    <source>
        <dbReference type="EMBL" id="PYE16877.1"/>
    </source>
</evidence>
<dbReference type="InterPro" id="IPR009003">
    <property type="entry name" value="Peptidase_S1_PA"/>
</dbReference>
<evidence type="ECO:0000313" key="3">
    <source>
        <dbReference type="Proteomes" id="UP000247591"/>
    </source>
</evidence>
<dbReference type="Proteomes" id="UP000247591">
    <property type="component" value="Unassembled WGS sequence"/>
</dbReference>
<dbReference type="AlphaFoldDB" id="A0A318RJZ7"/>
<keyword evidence="3" id="KW-1185">Reference proteome</keyword>
<gene>
    <name evidence="2" type="ORF">DFR67_107120</name>
</gene>
<sequence>MTKRLLAIMTGIIAVIGLSGMVAASANAAPRIGLGGGAGIIINNSSLCTLTAIGHDSAGRLVGLTAAHCAETGDAIRAEKAAGSGVIGQVASSNKYWDYAVIRFDPAKVEPQRNYRGLTLGGFGPQPTFGQNACKAGRTTGTNCGIVWGTDPESPTFTLNQSCSNHGDSGAPVVVDNKLVGLLNGGRIFKNIGGTGLSFDIECNDPGNPVHVPTLSTGIGYILKDLNGRNTIGSGFRLI</sequence>
<proteinExistence type="predicted"/>
<dbReference type="CDD" id="cd21112">
    <property type="entry name" value="alphaLP-like"/>
    <property type="match status" value="1"/>
</dbReference>
<feature type="signal peptide" evidence="1">
    <location>
        <begin position="1"/>
        <end position="28"/>
    </location>
</feature>
<dbReference type="SUPFAM" id="SSF50494">
    <property type="entry name" value="Trypsin-like serine proteases"/>
    <property type="match status" value="1"/>
</dbReference>
<evidence type="ECO:0008006" key="4">
    <source>
        <dbReference type="Google" id="ProtNLM"/>
    </source>
</evidence>
<protein>
    <recommendedName>
        <fullName evidence="4">Trypsin</fullName>
    </recommendedName>
</protein>
<dbReference type="InterPro" id="IPR043504">
    <property type="entry name" value="Peptidase_S1_PA_chymotrypsin"/>
</dbReference>
<dbReference type="EMBL" id="QJSP01000007">
    <property type="protein sequence ID" value="PYE16877.1"/>
    <property type="molecule type" value="Genomic_DNA"/>
</dbReference>
<dbReference type="Gene3D" id="2.40.10.10">
    <property type="entry name" value="Trypsin-like serine proteases"/>
    <property type="match status" value="2"/>
</dbReference>